<dbReference type="Proteomes" id="UP000320338">
    <property type="component" value="Unassembled WGS sequence"/>
</dbReference>
<dbReference type="InterPro" id="IPR052913">
    <property type="entry name" value="Glycopeptide_resist_protein"/>
</dbReference>
<protein>
    <recommendedName>
        <fullName evidence="2">YoaR-like putative peptidoglycan binding domain-containing protein</fullName>
    </recommendedName>
</protein>
<comment type="caution">
    <text evidence="3">The sequence shown here is derived from an EMBL/GenBank/DDBJ whole genome shotgun (WGS) entry which is preliminary data.</text>
</comment>
<dbReference type="Pfam" id="PF12229">
    <property type="entry name" value="PG_binding_4"/>
    <property type="match status" value="1"/>
</dbReference>
<feature type="compositionally biased region" description="Polar residues" evidence="1">
    <location>
        <begin position="1"/>
        <end position="10"/>
    </location>
</feature>
<sequence length="989" mass="98291">MPERQSSPGEATTRPETDGSTNGSSTHGDPSPGNGMPVNGEAAGGTPAEAPDGAAAPVAEQVADQVAAEPEAVDPAPAGPGDDVPDGGEPVMTADRAVDIAQDPAPAPVERRSLFDPHTPTGDGPSMSPAAGATAAGAAGASAAARPPAGPSPTAGPPSSRPVPAGPPAAGASPTQPPAGRAPATDPGADAAEAASPTAAPKDTDAASAVDATTTAVPAASPRPRPRPAPASADPARTPDAPAEEGPTRPTPQSGSPQSGSPQSGSPQSGAPQSGSPHLGKPQLGKPAPATPTATPAPASPGPAAAGSAAAASAAAATAAAASAPTPPGPGTARPATDRFGTDAPTVAVPAAAGSPTAGTAPTDVPADTDSEPTVSTPTWDSEATQVIPLNKGGTATTVSPATGPADPPTERIPVAAGAGAPPNRSAGGEPPKAGRSRRPLLIGAAVVALLAILYVGDLLLSSGSVPRGVTVAGVAVGGMSLVDAEQELRTEIEPRTTVPVEVTAGEVSTQIDPTTAGLAVDWAGTLDRAGEQPLNPITRITSFFTTRELGVATTVDRAAVDGALGELGPIVDKLPTEGTVRFEGVTPIAVDPVPGQQLDQPAAVEVLARDWASGRPVALPLIVLPALTTPEDVAAAIEEVAGPAVSAPVTVVGENDTEGVLEPAVIAEALTFEPGEAGGLEPVLNPTVITDALDDQLAGSEREAVDASLDFSTNPATVVPSQDGRGVDYDATLDDLLAVLTGTGPREITAVYDDQPAEVTTAELESLGSAGVISEFETGGFAADSGQNIRRAAELINGMVVAPGETFSLDAATGPRTAANGYVEAGIIDNGQPARGIAGGVSQVSTTLFNAAYFAGLTDIEHRAHSFYISRYPPGREATIADGAIDMRFRNDTPTAVLIQTVWTPSSVTVRLLGTKYYEVESLTGPRTDPTSPNTVNVPAGEQCNPSQGAPGFTITDTRRLTDVRTGEVRTDPTRTTRYNPSPRVVCG</sequence>
<feature type="compositionally biased region" description="Low complexity" evidence="1">
    <location>
        <begin position="124"/>
        <end position="147"/>
    </location>
</feature>
<feature type="compositionally biased region" description="Pro residues" evidence="1">
    <location>
        <begin position="148"/>
        <end position="167"/>
    </location>
</feature>
<feature type="compositionally biased region" description="Low complexity" evidence="1">
    <location>
        <begin position="252"/>
        <end position="277"/>
    </location>
</feature>
<feature type="compositionally biased region" description="Low complexity" evidence="1">
    <location>
        <begin position="168"/>
        <end position="220"/>
    </location>
</feature>
<reference evidence="3 4" key="1">
    <citation type="submission" date="2019-06" db="EMBL/GenBank/DDBJ databases">
        <title>Whole genome shotgun sequence of Pseudonocardia hydrocarbonoxydans NBRC 14498.</title>
        <authorList>
            <person name="Hosoyama A."/>
            <person name="Uohara A."/>
            <person name="Ohji S."/>
            <person name="Ichikawa N."/>
        </authorList>
    </citation>
    <scope>NUCLEOTIDE SEQUENCE [LARGE SCALE GENOMIC DNA]</scope>
    <source>
        <strain evidence="3 4">NBRC 14498</strain>
    </source>
</reference>
<evidence type="ECO:0000313" key="3">
    <source>
        <dbReference type="EMBL" id="GEC21519.1"/>
    </source>
</evidence>
<feature type="compositionally biased region" description="Low complexity" evidence="1">
    <location>
        <begin position="344"/>
        <end position="363"/>
    </location>
</feature>
<dbReference type="EMBL" id="BJNG01000035">
    <property type="protein sequence ID" value="GEC21519.1"/>
    <property type="molecule type" value="Genomic_DNA"/>
</dbReference>
<evidence type="ECO:0000256" key="1">
    <source>
        <dbReference type="SAM" id="MobiDB-lite"/>
    </source>
</evidence>
<feature type="compositionally biased region" description="Polar residues" evidence="1">
    <location>
        <begin position="18"/>
        <end position="28"/>
    </location>
</feature>
<dbReference type="InterPro" id="IPR007391">
    <property type="entry name" value="Vancomycin_resist_VanW"/>
</dbReference>
<feature type="region of interest" description="Disordered" evidence="1">
    <location>
        <begin position="940"/>
        <end position="978"/>
    </location>
</feature>
<accession>A0A4Y3WUU6</accession>
<feature type="domain" description="YoaR-like putative peptidoglycan binding" evidence="2">
    <location>
        <begin position="681"/>
        <end position="749"/>
    </location>
</feature>
<feature type="compositionally biased region" description="Polar residues" evidence="1">
    <location>
        <begin position="372"/>
        <end position="385"/>
    </location>
</feature>
<dbReference type="PRINTS" id="PR01217">
    <property type="entry name" value="PRICHEXTENSN"/>
</dbReference>
<keyword evidence="4" id="KW-1185">Reference proteome</keyword>
<organism evidence="3 4">
    <name type="scientific">Pseudonocardia hydrocarbonoxydans</name>
    <dbReference type="NCBI Taxonomy" id="76726"/>
    <lineage>
        <taxon>Bacteria</taxon>
        <taxon>Bacillati</taxon>
        <taxon>Actinomycetota</taxon>
        <taxon>Actinomycetes</taxon>
        <taxon>Pseudonocardiales</taxon>
        <taxon>Pseudonocardiaceae</taxon>
        <taxon>Pseudonocardia</taxon>
    </lineage>
</organism>
<dbReference type="PANTHER" id="PTHR35788:SF1">
    <property type="entry name" value="EXPORTED PROTEIN"/>
    <property type="match status" value="1"/>
</dbReference>
<dbReference type="PANTHER" id="PTHR35788">
    <property type="entry name" value="EXPORTED PROTEIN-RELATED"/>
    <property type="match status" value="1"/>
</dbReference>
<feature type="compositionally biased region" description="Basic and acidic residues" evidence="1">
    <location>
        <begin position="958"/>
        <end position="976"/>
    </location>
</feature>
<feature type="region of interest" description="Disordered" evidence="1">
    <location>
        <begin position="1"/>
        <end position="436"/>
    </location>
</feature>
<feature type="compositionally biased region" description="Low complexity" evidence="1">
    <location>
        <begin position="230"/>
        <end position="241"/>
    </location>
</feature>
<feature type="compositionally biased region" description="Low complexity" evidence="1">
    <location>
        <begin position="287"/>
        <end position="324"/>
    </location>
</feature>
<dbReference type="Pfam" id="PF04294">
    <property type="entry name" value="VanW"/>
    <property type="match status" value="1"/>
</dbReference>
<evidence type="ECO:0000313" key="4">
    <source>
        <dbReference type="Proteomes" id="UP000320338"/>
    </source>
</evidence>
<evidence type="ECO:0000259" key="2">
    <source>
        <dbReference type="Pfam" id="PF12229"/>
    </source>
</evidence>
<feature type="compositionally biased region" description="Low complexity" evidence="1">
    <location>
        <begin position="40"/>
        <end position="91"/>
    </location>
</feature>
<gene>
    <name evidence="3" type="ORF">PHY01_38020</name>
</gene>
<proteinExistence type="predicted"/>
<dbReference type="InterPro" id="IPR022029">
    <property type="entry name" value="YoaR-like_PG-bd"/>
</dbReference>
<dbReference type="AlphaFoldDB" id="A0A4Y3WUU6"/>
<name>A0A4Y3WUU6_9PSEU</name>